<evidence type="ECO:0000256" key="1">
    <source>
        <dbReference type="ARBA" id="ARBA00022763"/>
    </source>
</evidence>
<evidence type="ECO:0000313" key="6">
    <source>
        <dbReference type="Proteomes" id="UP000727993"/>
    </source>
</evidence>
<keyword evidence="1" id="KW-0227">DNA damage</keyword>
<proteinExistence type="predicted"/>
<sequence length="273" mass="29892">MAFDLPTTLSPSKVATFTDCALSFRFSAVERLPEPPSIPAERGTLVHRALELLFVLPPAERTPEAAAACLDQAALEAWDDPDVQALGLDDAGRAEFQAEAAEMTQRLFLLEDPSQVNAVGLELRMETELAGTRLRGIIDRLELTVDGELVVTDYKTGRPPSERYEQSKLGGVHFYSLLCERVLGRRPARVQLLFLGKNPQVIVATPSDQSTRGLERRVGAIWSAVERACEHEDFRPKPGPLCNWCAFAKYCPTQGGDPAQAVVELGVKPPRAA</sequence>
<evidence type="ECO:0000256" key="2">
    <source>
        <dbReference type="ARBA" id="ARBA00022806"/>
    </source>
</evidence>
<keyword evidence="2" id="KW-0547">Nucleotide-binding</keyword>
<keyword evidence="2" id="KW-0347">Helicase</keyword>
<dbReference type="EMBL" id="JADJZA010000010">
    <property type="protein sequence ID" value="MBK9298789.1"/>
    <property type="molecule type" value="Genomic_DNA"/>
</dbReference>
<dbReference type="GO" id="GO:0006281">
    <property type="term" value="P:DNA repair"/>
    <property type="evidence" value="ECO:0007669"/>
    <property type="project" value="UniProtKB-KW"/>
</dbReference>
<dbReference type="Proteomes" id="UP000727993">
    <property type="component" value="Unassembled WGS sequence"/>
</dbReference>
<comment type="caution">
    <text evidence="5">The sequence shown here is derived from an EMBL/GenBank/DDBJ whole genome shotgun (WGS) entry which is preliminary data.</text>
</comment>
<keyword evidence="3" id="KW-0234">DNA repair</keyword>
<accession>A0A936NGZ1</accession>
<reference evidence="5 6" key="1">
    <citation type="submission" date="2020-10" db="EMBL/GenBank/DDBJ databases">
        <title>Connecting structure to function with the recovery of over 1000 high-quality activated sludge metagenome-assembled genomes encoding full-length rRNA genes using long-read sequencing.</title>
        <authorList>
            <person name="Singleton C.M."/>
            <person name="Petriglieri F."/>
            <person name="Kristensen J.M."/>
            <person name="Kirkegaard R.H."/>
            <person name="Michaelsen T.Y."/>
            <person name="Andersen M.H."/>
            <person name="Karst S.M."/>
            <person name="Dueholm M.S."/>
            <person name="Nielsen P.H."/>
            <person name="Albertsen M."/>
        </authorList>
    </citation>
    <scope>NUCLEOTIDE SEQUENCE [LARGE SCALE GENOMIC DNA]</scope>
    <source>
        <strain evidence="5">Lyne_18-Q3-R50-59_MAXAC.006</strain>
    </source>
</reference>
<dbReference type="Gene3D" id="3.90.320.10">
    <property type="match status" value="1"/>
</dbReference>
<feature type="domain" description="PD-(D/E)XK endonuclease-like" evidence="4">
    <location>
        <begin position="8"/>
        <end position="252"/>
    </location>
</feature>
<dbReference type="InterPro" id="IPR011604">
    <property type="entry name" value="PDDEXK-like_dom_sf"/>
</dbReference>
<dbReference type="SUPFAM" id="SSF52980">
    <property type="entry name" value="Restriction endonuclease-like"/>
    <property type="match status" value="1"/>
</dbReference>
<dbReference type="GO" id="GO:0004386">
    <property type="term" value="F:helicase activity"/>
    <property type="evidence" value="ECO:0007669"/>
    <property type="project" value="UniProtKB-KW"/>
</dbReference>
<dbReference type="InterPro" id="IPR038726">
    <property type="entry name" value="PDDEXK_AddAB-type"/>
</dbReference>
<evidence type="ECO:0000256" key="3">
    <source>
        <dbReference type="ARBA" id="ARBA00023204"/>
    </source>
</evidence>
<name>A0A936NGZ1_9ACTN</name>
<organism evidence="5 6">
    <name type="scientific">Candidatus Neomicrothrix subdominans</name>
    <dbReference type="NCBI Taxonomy" id="2954438"/>
    <lineage>
        <taxon>Bacteria</taxon>
        <taxon>Bacillati</taxon>
        <taxon>Actinomycetota</taxon>
        <taxon>Acidimicrobiia</taxon>
        <taxon>Acidimicrobiales</taxon>
        <taxon>Microthrixaceae</taxon>
        <taxon>Candidatus Neomicrothrix</taxon>
    </lineage>
</organism>
<evidence type="ECO:0000313" key="5">
    <source>
        <dbReference type="EMBL" id="MBK9298789.1"/>
    </source>
</evidence>
<keyword evidence="2" id="KW-0378">Hydrolase</keyword>
<gene>
    <name evidence="5" type="ORF">IPN02_18555</name>
</gene>
<keyword evidence="2" id="KW-0067">ATP-binding</keyword>
<dbReference type="InterPro" id="IPR011335">
    <property type="entry name" value="Restrct_endonuc-II-like"/>
</dbReference>
<evidence type="ECO:0000259" key="4">
    <source>
        <dbReference type="Pfam" id="PF12705"/>
    </source>
</evidence>
<dbReference type="AlphaFoldDB" id="A0A936NGZ1"/>
<protein>
    <submittedName>
        <fullName evidence="5">PD-(D/E)XK nuclease family protein</fullName>
    </submittedName>
</protein>
<dbReference type="Pfam" id="PF12705">
    <property type="entry name" value="PDDEXK_1"/>
    <property type="match status" value="1"/>
</dbReference>